<feature type="region of interest" description="Disordered" evidence="1">
    <location>
        <begin position="1"/>
        <end position="22"/>
    </location>
</feature>
<dbReference type="EMBL" id="QDEB01033571">
    <property type="protein sequence ID" value="RZC39542.1"/>
    <property type="molecule type" value="Genomic_DNA"/>
</dbReference>
<feature type="compositionally biased region" description="Polar residues" evidence="1">
    <location>
        <begin position="1"/>
        <end position="19"/>
    </location>
</feature>
<proteinExistence type="predicted"/>
<evidence type="ECO:0000313" key="2">
    <source>
        <dbReference type="EMBL" id="RZC39542.1"/>
    </source>
</evidence>
<dbReference type="GO" id="GO:0003676">
    <property type="term" value="F:nucleic acid binding"/>
    <property type="evidence" value="ECO:0007669"/>
    <property type="project" value="InterPro"/>
</dbReference>
<dbReference type="Gene3D" id="3.30.420.10">
    <property type="entry name" value="Ribonuclease H-like superfamily/Ribonuclease H"/>
    <property type="match status" value="1"/>
</dbReference>
<feature type="non-terminal residue" evidence="2">
    <location>
        <position position="93"/>
    </location>
</feature>
<evidence type="ECO:0000313" key="3">
    <source>
        <dbReference type="Proteomes" id="UP000292052"/>
    </source>
</evidence>
<organism evidence="2 3">
    <name type="scientific">Asbolus verrucosus</name>
    <name type="common">Desert ironclad beetle</name>
    <dbReference type="NCBI Taxonomy" id="1661398"/>
    <lineage>
        <taxon>Eukaryota</taxon>
        <taxon>Metazoa</taxon>
        <taxon>Ecdysozoa</taxon>
        <taxon>Arthropoda</taxon>
        <taxon>Hexapoda</taxon>
        <taxon>Insecta</taxon>
        <taxon>Pterygota</taxon>
        <taxon>Neoptera</taxon>
        <taxon>Endopterygota</taxon>
        <taxon>Coleoptera</taxon>
        <taxon>Polyphaga</taxon>
        <taxon>Cucujiformia</taxon>
        <taxon>Tenebrionidae</taxon>
        <taxon>Pimeliinae</taxon>
        <taxon>Asbolus</taxon>
    </lineage>
</organism>
<sequence length="93" mass="11117">MDNASYHSAQTEKIPNTSSNKEEIKEFLQNNDLFFEESYTKKQLLEVLKTRQFTKKYNVDDMAKERGFQVLRLPPYHCNFNPIEMIWAELKSH</sequence>
<comment type="caution">
    <text evidence="2">The sequence shown here is derived from an EMBL/GenBank/DDBJ whole genome shotgun (WGS) entry which is preliminary data.</text>
</comment>
<reference evidence="2 3" key="1">
    <citation type="submission" date="2017-03" db="EMBL/GenBank/DDBJ databases">
        <title>Genome of the blue death feigning beetle - Asbolus verrucosus.</title>
        <authorList>
            <person name="Rider S.D."/>
        </authorList>
    </citation>
    <scope>NUCLEOTIDE SEQUENCE [LARGE SCALE GENOMIC DNA]</scope>
    <source>
        <strain evidence="2">Butters</strain>
        <tissue evidence="2">Head and leg muscle</tissue>
    </source>
</reference>
<dbReference type="PANTHER" id="PTHR33939">
    <property type="entry name" value="PROTEIN CBG22215"/>
    <property type="match status" value="1"/>
</dbReference>
<keyword evidence="3" id="KW-1185">Reference proteome</keyword>
<dbReference type="Proteomes" id="UP000292052">
    <property type="component" value="Unassembled WGS sequence"/>
</dbReference>
<accession>A0A482W330</accession>
<dbReference type="OrthoDB" id="6757964at2759"/>
<dbReference type="InterPro" id="IPR036397">
    <property type="entry name" value="RNaseH_sf"/>
</dbReference>
<evidence type="ECO:0000256" key="1">
    <source>
        <dbReference type="SAM" id="MobiDB-lite"/>
    </source>
</evidence>
<gene>
    <name evidence="2" type="ORF">BDFB_015248</name>
</gene>
<dbReference type="AlphaFoldDB" id="A0A482W330"/>
<dbReference type="PANTHER" id="PTHR33939:SF1">
    <property type="entry name" value="DUF4371 DOMAIN-CONTAINING PROTEIN"/>
    <property type="match status" value="1"/>
</dbReference>
<name>A0A482W330_ASBVE</name>
<protein>
    <submittedName>
        <fullName evidence="2">DDE 3 domain containing protein</fullName>
    </submittedName>
</protein>